<dbReference type="GO" id="GO:0008276">
    <property type="term" value="F:protein methyltransferase activity"/>
    <property type="evidence" value="ECO:0007669"/>
    <property type="project" value="UniProtKB-UniRule"/>
</dbReference>
<feature type="binding site" evidence="6">
    <location>
        <position position="157"/>
    </location>
    <ligand>
        <name>S-adenosyl-L-methionine</name>
        <dbReference type="ChEBI" id="CHEBI:59789"/>
    </ligand>
</feature>
<dbReference type="InterPro" id="IPR004498">
    <property type="entry name" value="Ribosomal_PrmA_MeTrfase"/>
</dbReference>
<evidence type="ECO:0000313" key="7">
    <source>
        <dbReference type="EMBL" id="CAJ1003549.1"/>
    </source>
</evidence>
<sequence>MGERGRQTMEETWLKYILLVDRDAEDAFVSEVLASAYTLGWVEPQIEVLTTENGYDYAEKTDGPVIAYLFEPLRESEAEHVEQLRNYLSRWGEQVRLKEVETVTAENESWKETFHEVQVGDWWIAPTWTPPEALAQARHVLWIDPGAAFGTGYHGTTQDILLLLQEWSPAGKRVLDIGAGSGILSLFCVKNGARQPVFAVDLNPQSEYQIRVNLANNDLAEDAVEIVLGDALEPDVQERLPREADLILINIGGDEDVAMLPLVRKRITQGGTVILSGIVQWNRDKVLAAYEQAGFSLVAERHSDEWVTVMMKDARE</sequence>
<dbReference type="Proteomes" id="UP001189619">
    <property type="component" value="Chromosome"/>
</dbReference>
<dbReference type="Gene3D" id="3.40.50.150">
    <property type="entry name" value="Vaccinia Virus protein VP39"/>
    <property type="match status" value="1"/>
</dbReference>
<keyword evidence="4 6" id="KW-0808">Transferase</keyword>
<feature type="binding site" evidence="6">
    <location>
        <position position="201"/>
    </location>
    <ligand>
        <name>S-adenosyl-L-methionine</name>
        <dbReference type="ChEBI" id="CHEBI:59789"/>
    </ligand>
</feature>
<dbReference type="CDD" id="cd02440">
    <property type="entry name" value="AdoMet_MTases"/>
    <property type="match status" value="1"/>
</dbReference>
<dbReference type="Pfam" id="PF06325">
    <property type="entry name" value="PrmA"/>
    <property type="match status" value="1"/>
</dbReference>
<dbReference type="EC" id="2.1.1.-" evidence="6"/>
<name>A0AA48RIJ7_9BACL</name>
<keyword evidence="7" id="KW-0689">Ribosomal protein</keyword>
<accession>A0AA48RIJ7</accession>
<evidence type="ECO:0000256" key="3">
    <source>
        <dbReference type="ARBA" id="ARBA00022603"/>
    </source>
</evidence>
<dbReference type="HAMAP" id="MF_00735">
    <property type="entry name" value="Methyltr_PrmA"/>
    <property type="match status" value="1"/>
</dbReference>
<dbReference type="InterPro" id="IPR029063">
    <property type="entry name" value="SAM-dependent_MTases_sf"/>
</dbReference>
<comment type="catalytic activity">
    <reaction evidence="6">
        <text>L-lysyl-[protein] + 3 S-adenosyl-L-methionine = N(6),N(6),N(6)-trimethyl-L-lysyl-[protein] + 3 S-adenosyl-L-homocysteine + 3 H(+)</text>
        <dbReference type="Rhea" id="RHEA:54192"/>
        <dbReference type="Rhea" id="RHEA-COMP:9752"/>
        <dbReference type="Rhea" id="RHEA-COMP:13826"/>
        <dbReference type="ChEBI" id="CHEBI:15378"/>
        <dbReference type="ChEBI" id="CHEBI:29969"/>
        <dbReference type="ChEBI" id="CHEBI:57856"/>
        <dbReference type="ChEBI" id="CHEBI:59789"/>
        <dbReference type="ChEBI" id="CHEBI:61961"/>
    </reaction>
</comment>
<keyword evidence="8" id="KW-1185">Reference proteome</keyword>
<evidence type="ECO:0000313" key="8">
    <source>
        <dbReference type="Proteomes" id="UP001189619"/>
    </source>
</evidence>
<keyword evidence="2 6" id="KW-0963">Cytoplasm</keyword>
<dbReference type="SUPFAM" id="SSF53335">
    <property type="entry name" value="S-adenosyl-L-methionine-dependent methyltransferases"/>
    <property type="match status" value="1"/>
</dbReference>
<dbReference type="PANTHER" id="PTHR43648">
    <property type="entry name" value="ELECTRON TRANSFER FLAVOPROTEIN BETA SUBUNIT LYSINE METHYLTRANSFERASE"/>
    <property type="match status" value="1"/>
</dbReference>
<evidence type="ECO:0000256" key="4">
    <source>
        <dbReference type="ARBA" id="ARBA00022679"/>
    </source>
</evidence>
<evidence type="ECO:0000256" key="5">
    <source>
        <dbReference type="ARBA" id="ARBA00022691"/>
    </source>
</evidence>
<organism evidence="7 8">
    <name type="scientific">Brevibacillus aydinogluensis</name>
    <dbReference type="NCBI Taxonomy" id="927786"/>
    <lineage>
        <taxon>Bacteria</taxon>
        <taxon>Bacillati</taxon>
        <taxon>Bacillota</taxon>
        <taxon>Bacilli</taxon>
        <taxon>Bacillales</taxon>
        <taxon>Paenibacillaceae</taxon>
        <taxon>Brevibacillus</taxon>
    </lineage>
</organism>
<feature type="binding site" evidence="6">
    <location>
        <position position="250"/>
    </location>
    <ligand>
        <name>S-adenosyl-L-methionine</name>
        <dbReference type="ChEBI" id="CHEBI:59789"/>
    </ligand>
</feature>
<dbReference type="AlphaFoldDB" id="A0AA48RIJ7"/>
<keyword evidence="7" id="KW-0687">Ribonucleoprotein</keyword>
<protein>
    <recommendedName>
        <fullName evidence="6">Ribosomal protein L11 methyltransferase</fullName>
        <shortName evidence="6">L11 Mtase</shortName>
        <ecNumber evidence="6">2.1.1.-</ecNumber>
    </recommendedName>
</protein>
<evidence type="ECO:0000256" key="2">
    <source>
        <dbReference type="ARBA" id="ARBA00022490"/>
    </source>
</evidence>
<dbReference type="KEGG" id="bayd:BSPP4475_14610"/>
<feature type="binding site" evidence="6">
    <location>
        <position position="178"/>
    </location>
    <ligand>
        <name>S-adenosyl-L-methionine</name>
        <dbReference type="ChEBI" id="CHEBI:59789"/>
    </ligand>
</feature>
<comment type="subcellular location">
    <subcellularLocation>
        <location evidence="6">Cytoplasm</location>
    </subcellularLocation>
</comment>
<evidence type="ECO:0000256" key="1">
    <source>
        <dbReference type="ARBA" id="ARBA00009741"/>
    </source>
</evidence>
<comment type="similarity">
    <text evidence="1 6">Belongs to the methyltransferase superfamily. PrmA family.</text>
</comment>
<proteinExistence type="inferred from homology"/>
<dbReference type="GO" id="GO:0005737">
    <property type="term" value="C:cytoplasm"/>
    <property type="evidence" value="ECO:0007669"/>
    <property type="project" value="UniProtKB-SubCell"/>
</dbReference>
<reference evidence="7" key="1">
    <citation type="submission" date="2023-07" db="EMBL/GenBank/DDBJ databases">
        <authorList>
            <person name="Ivanov I."/>
            <person name="Teneva D."/>
            <person name="Stoikov I."/>
        </authorList>
    </citation>
    <scope>NUCLEOTIDE SEQUENCE</scope>
    <source>
        <strain evidence="7">4475</strain>
    </source>
</reference>
<evidence type="ECO:0000256" key="6">
    <source>
        <dbReference type="HAMAP-Rule" id="MF_00735"/>
    </source>
</evidence>
<dbReference type="EMBL" id="OY569118">
    <property type="protein sequence ID" value="CAJ1003549.1"/>
    <property type="molecule type" value="Genomic_DNA"/>
</dbReference>
<keyword evidence="5 6" id="KW-0949">S-adenosyl-L-methionine</keyword>
<comment type="function">
    <text evidence="6">Methylates ribosomal protein L11.</text>
</comment>
<dbReference type="PANTHER" id="PTHR43648:SF1">
    <property type="entry name" value="ELECTRON TRANSFER FLAVOPROTEIN BETA SUBUNIT LYSINE METHYLTRANSFERASE"/>
    <property type="match status" value="1"/>
</dbReference>
<dbReference type="GO" id="GO:0005840">
    <property type="term" value="C:ribosome"/>
    <property type="evidence" value="ECO:0007669"/>
    <property type="project" value="UniProtKB-KW"/>
</dbReference>
<dbReference type="GO" id="GO:0032259">
    <property type="term" value="P:methylation"/>
    <property type="evidence" value="ECO:0007669"/>
    <property type="project" value="UniProtKB-KW"/>
</dbReference>
<gene>
    <name evidence="6" type="primary">prmA</name>
    <name evidence="7" type="ORF">BSPP4475_14610</name>
</gene>
<keyword evidence="3 6" id="KW-0489">Methyltransferase</keyword>
<dbReference type="InterPro" id="IPR050078">
    <property type="entry name" value="Ribosomal_L11_MeTrfase_PrmA"/>
</dbReference>